<keyword evidence="8" id="KW-0833">Ubl conjugation pathway</keyword>
<comment type="subcellular location">
    <subcellularLocation>
        <location evidence="2">Cytoplasm</location>
    </subcellularLocation>
    <subcellularLocation>
        <location evidence="1">Nucleus</location>
    </subcellularLocation>
</comment>
<dbReference type="FunFam" id="3.30.40.10:FF:000273">
    <property type="entry name" value="E3 ubiquitin-protein ligase RBX1"/>
    <property type="match status" value="1"/>
</dbReference>
<keyword evidence="6" id="KW-0479">Metal-binding</keyword>
<name>A0A177EKI1_9MICR</name>
<keyword evidence="14" id="KW-1185">Reference proteome</keyword>
<dbReference type="GO" id="GO:0000082">
    <property type="term" value="P:G1/S transition of mitotic cell cycle"/>
    <property type="evidence" value="ECO:0007669"/>
    <property type="project" value="EnsemblFungi"/>
</dbReference>
<protein>
    <submittedName>
        <fullName evidence="13">RING-box protein 1</fullName>
    </submittedName>
</protein>
<dbReference type="Proteomes" id="UP000185944">
    <property type="component" value="Unassembled WGS sequence"/>
</dbReference>
<dbReference type="EMBL" id="LTDL01000014">
    <property type="protein sequence ID" value="OAG31870.1"/>
    <property type="molecule type" value="Genomic_DNA"/>
</dbReference>
<evidence type="ECO:0000256" key="1">
    <source>
        <dbReference type="ARBA" id="ARBA00004123"/>
    </source>
</evidence>
<dbReference type="GeneID" id="93646695"/>
<keyword evidence="7 11" id="KW-0863">Zinc-finger</keyword>
<evidence type="ECO:0000256" key="2">
    <source>
        <dbReference type="ARBA" id="ARBA00004496"/>
    </source>
</evidence>
<dbReference type="GO" id="GO:0008270">
    <property type="term" value="F:zinc ion binding"/>
    <property type="evidence" value="ECO:0007669"/>
    <property type="project" value="UniProtKB-KW"/>
</dbReference>
<reference evidence="13 14" key="1">
    <citation type="submission" date="2016-02" db="EMBL/GenBank/DDBJ databases">
        <title>Discovery of a natural microsporidian pathogen with a broad tissue tropism in Caenorhabditis elegans.</title>
        <authorList>
            <person name="Luallen R.J."/>
            <person name="Reinke A.W."/>
            <person name="Tong L."/>
            <person name="Botts M.R."/>
            <person name="Felix M.-A."/>
            <person name="Troemel E.R."/>
        </authorList>
    </citation>
    <scope>NUCLEOTIDE SEQUENCE [LARGE SCALE GENOMIC DNA]</scope>
    <source>
        <strain evidence="13 14">JUm2807</strain>
    </source>
</reference>
<dbReference type="GO" id="GO:0031463">
    <property type="term" value="C:Cul3-RING ubiquitin ligase complex"/>
    <property type="evidence" value="ECO:0007669"/>
    <property type="project" value="EnsemblFungi"/>
</dbReference>
<dbReference type="SUPFAM" id="SSF57850">
    <property type="entry name" value="RING/U-box"/>
    <property type="match status" value="1"/>
</dbReference>
<dbReference type="GO" id="GO:0030466">
    <property type="term" value="P:silent mating-type cassette heterochromatin formation"/>
    <property type="evidence" value="ECO:0007669"/>
    <property type="project" value="EnsemblFungi"/>
</dbReference>
<dbReference type="PROSITE" id="PS50089">
    <property type="entry name" value="ZF_RING_2"/>
    <property type="match status" value="1"/>
</dbReference>
<dbReference type="AlphaFoldDB" id="A0A177EKI1"/>
<dbReference type="GO" id="GO:0031146">
    <property type="term" value="P:SCF-dependent proteasomal ubiquitin-dependent protein catabolic process"/>
    <property type="evidence" value="ECO:0007669"/>
    <property type="project" value="EnsemblFungi"/>
</dbReference>
<dbReference type="GO" id="GO:0019005">
    <property type="term" value="C:SCF ubiquitin ligase complex"/>
    <property type="evidence" value="ECO:0007669"/>
    <property type="project" value="EnsemblFungi"/>
</dbReference>
<evidence type="ECO:0000256" key="8">
    <source>
        <dbReference type="ARBA" id="ARBA00022786"/>
    </source>
</evidence>
<sequence length="90" mass="10441">MEVSRIRVKKVRMVAIWSLDMIVDKCAICRNHIMDTCIECQTEEKAVECKVSWGACNHAFHTHCIGQWLRSKNVCPLDSKPWTFQTTTDK</sequence>
<feature type="domain" description="RING-type" evidence="12">
    <location>
        <begin position="26"/>
        <end position="79"/>
    </location>
</feature>
<comment type="caution">
    <text evidence="13">The sequence shown here is derived from an EMBL/GenBank/DDBJ whole genome shotgun (WGS) entry which is preliminary data.</text>
</comment>
<dbReference type="GO" id="GO:0010828">
    <property type="term" value="P:positive regulation of D-glucose transmembrane transport"/>
    <property type="evidence" value="ECO:0007669"/>
    <property type="project" value="EnsemblFungi"/>
</dbReference>
<keyword evidence="5" id="KW-0963">Cytoplasm</keyword>
<evidence type="ECO:0000256" key="4">
    <source>
        <dbReference type="ARBA" id="ARBA00009273"/>
    </source>
</evidence>
<dbReference type="GO" id="GO:0035361">
    <property type="term" value="C:Cul8-RING ubiquitin ligase complex"/>
    <property type="evidence" value="ECO:0007669"/>
    <property type="project" value="EnsemblFungi"/>
</dbReference>
<evidence type="ECO:0000256" key="3">
    <source>
        <dbReference type="ARBA" id="ARBA00004906"/>
    </source>
</evidence>
<dbReference type="STRING" id="1805483.A0A177EKI1"/>
<dbReference type="GO" id="GO:0005634">
    <property type="term" value="C:nucleus"/>
    <property type="evidence" value="ECO:0007669"/>
    <property type="project" value="UniProtKB-SubCell"/>
</dbReference>
<comment type="pathway">
    <text evidence="3">Protein modification; protein ubiquitination.</text>
</comment>
<evidence type="ECO:0000259" key="12">
    <source>
        <dbReference type="PROSITE" id="PS50089"/>
    </source>
</evidence>
<evidence type="ECO:0000313" key="14">
    <source>
        <dbReference type="Proteomes" id="UP000185944"/>
    </source>
</evidence>
<dbReference type="GO" id="GO:0005737">
    <property type="term" value="C:cytoplasm"/>
    <property type="evidence" value="ECO:0007669"/>
    <property type="project" value="UniProtKB-SubCell"/>
</dbReference>
<evidence type="ECO:0000256" key="5">
    <source>
        <dbReference type="ARBA" id="ARBA00022490"/>
    </source>
</evidence>
<dbReference type="RefSeq" id="XP_067545471.1">
    <property type="nucleotide sequence ID" value="XM_067687763.1"/>
</dbReference>
<dbReference type="Gene3D" id="3.30.40.10">
    <property type="entry name" value="Zinc/RING finger domain, C3HC4 (zinc finger)"/>
    <property type="match status" value="1"/>
</dbReference>
<dbReference type="Pfam" id="PF12678">
    <property type="entry name" value="zf-rbx1"/>
    <property type="match status" value="1"/>
</dbReference>
<gene>
    <name evidence="13" type="ORF">NEDG_00345</name>
</gene>
<dbReference type="InterPro" id="IPR001841">
    <property type="entry name" value="Znf_RING"/>
</dbReference>
<dbReference type="GO" id="GO:0030674">
    <property type="term" value="F:protein-macromolecule adaptor activity"/>
    <property type="evidence" value="ECO:0007669"/>
    <property type="project" value="EnsemblFungi"/>
</dbReference>
<dbReference type="OrthoDB" id="8962942at2759"/>
<dbReference type="VEuPathDB" id="MicrosporidiaDB:NEDG_00345"/>
<dbReference type="PANTHER" id="PTHR11210">
    <property type="entry name" value="RING BOX"/>
    <property type="match status" value="1"/>
</dbReference>
<keyword evidence="10" id="KW-0539">Nucleus</keyword>
<evidence type="ECO:0000256" key="7">
    <source>
        <dbReference type="ARBA" id="ARBA00022771"/>
    </source>
</evidence>
<accession>A0A177EKI1</accession>
<evidence type="ECO:0000256" key="10">
    <source>
        <dbReference type="ARBA" id="ARBA00023242"/>
    </source>
</evidence>
<comment type="similarity">
    <text evidence="4">Belongs to the RING-box family.</text>
</comment>
<keyword evidence="9" id="KW-0862">Zinc</keyword>
<dbReference type="InterPro" id="IPR051031">
    <property type="entry name" value="RING-box_E3_Ubiquitin_Ligase"/>
</dbReference>
<evidence type="ECO:0000313" key="13">
    <source>
        <dbReference type="EMBL" id="OAG31870.1"/>
    </source>
</evidence>
<dbReference type="InterPro" id="IPR024766">
    <property type="entry name" value="Znf_RING_H2"/>
</dbReference>
<organism evidence="13 14">
    <name type="scientific">Nematocida displodere</name>
    <dbReference type="NCBI Taxonomy" id="1805483"/>
    <lineage>
        <taxon>Eukaryota</taxon>
        <taxon>Fungi</taxon>
        <taxon>Fungi incertae sedis</taxon>
        <taxon>Microsporidia</taxon>
        <taxon>Nematocida</taxon>
    </lineage>
</organism>
<evidence type="ECO:0000256" key="9">
    <source>
        <dbReference type="ARBA" id="ARBA00022833"/>
    </source>
</evidence>
<evidence type="ECO:0000256" key="6">
    <source>
        <dbReference type="ARBA" id="ARBA00022723"/>
    </source>
</evidence>
<dbReference type="GO" id="GO:0004842">
    <property type="term" value="F:ubiquitin-protein transferase activity"/>
    <property type="evidence" value="ECO:0007669"/>
    <property type="project" value="EnsemblFungi"/>
</dbReference>
<dbReference type="InterPro" id="IPR013083">
    <property type="entry name" value="Znf_RING/FYVE/PHD"/>
</dbReference>
<evidence type="ECO:0000256" key="11">
    <source>
        <dbReference type="PROSITE-ProRule" id="PRU00175"/>
    </source>
</evidence>
<proteinExistence type="inferred from homology"/>